<feature type="compositionally biased region" description="Basic and acidic residues" evidence="1">
    <location>
        <begin position="347"/>
        <end position="364"/>
    </location>
</feature>
<sequence length="364" mass="41846">MFEVFLTVYFVVSTVFAAPVPNDDSLGNVLRVSSDDTLCDGDGSCGFNFTSSDTYKARKTFNDYIFDTTVSVIYLYLKEKSSDQNDLKQYLPEETYRNGLQEWIWLKRERMYEELSLPIDLDSLTFTITKYGTRQMDIPWSLSSNCHLNSRISYDNETRNVLNYLWTSITKNETGSLLCHRSFDDKTLLGTKAIWFITTVWIGYDFDCFLIDSLMNEEYEVTEQTKYDITEILTVVLGLLAYMHPFIIHIVEIAQPSINTELNKYYKNKDQYEKPFGVTRVMQKIFFTPCPNLSGANPLFSKTDIPTQTQKGINLPNMGASGSNTNNTSHNPNTDHRETSINEDDTNEKSKLLGKNDKGRNYTV</sequence>
<evidence type="ECO:0000313" key="4">
    <source>
        <dbReference type="Proteomes" id="UP000596742"/>
    </source>
</evidence>
<dbReference type="EMBL" id="UYJE01008068">
    <property type="protein sequence ID" value="VDI60786.1"/>
    <property type="molecule type" value="Genomic_DNA"/>
</dbReference>
<reference evidence="3" key="1">
    <citation type="submission" date="2018-11" db="EMBL/GenBank/DDBJ databases">
        <authorList>
            <person name="Alioto T."/>
            <person name="Alioto T."/>
        </authorList>
    </citation>
    <scope>NUCLEOTIDE SEQUENCE</scope>
</reference>
<gene>
    <name evidence="3" type="ORF">MGAL_10B033834</name>
</gene>
<dbReference type="AlphaFoldDB" id="A0A8B6G9E3"/>
<keyword evidence="4" id="KW-1185">Reference proteome</keyword>
<comment type="caution">
    <text evidence="3">The sequence shown here is derived from an EMBL/GenBank/DDBJ whole genome shotgun (WGS) entry which is preliminary data.</text>
</comment>
<accession>A0A8B6G9E3</accession>
<evidence type="ECO:0000313" key="3">
    <source>
        <dbReference type="EMBL" id="VDI60786.1"/>
    </source>
</evidence>
<keyword evidence="2" id="KW-0732">Signal</keyword>
<proteinExistence type="predicted"/>
<organism evidence="3 4">
    <name type="scientific">Mytilus galloprovincialis</name>
    <name type="common">Mediterranean mussel</name>
    <dbReference type="NCBI Taxonomy" id="29158"/>
    <lineage>
        <taxon>Eukaryota</taxon>
        <taxon>Metazoa</taxon>
        <taxon>Spiralia</taxon>
        <taxon>Lophotrochozoa</taxon>
        <taxon>Mollusca</taxon>
        <taxon>Bivalvia</taxon>
        <taxon>Autobranchia</taxon>
        <taxon>Pteriomorphia</taxon>
        <taxon>Mytilida</taxon>
        <taxon>Mytiloidea</taxon>
        <taxon>Mytilidae</taxon>
        <taxon>Mytilinae</taxon>
        <taxon>Mytilus</taxon>
    </lineage>
</organism>
<protein>
    <submittedName>
        <fullName evidence="3">Uncharacterized protein</fullName>
    </submittedName>
</protein>
<dbReference type="OrthoDB" id="6160294at2759"/>
<name>A0A8B6G9E3_MYTGA</name>
<evidence type="ECO:0000256" key="1">
    <source>
        <dbReference type="SAM" id="MobiDB-lite"/>
    </source>
</evidence>
<feature type="region of interest" description="Disordered" evidence="1">
    <location>
        <begin position="299"/>
        <end position="364"/>
    </location>
</feature>
<feature type="chain" id="PRO_5032567704" evidence="2">
    <location>
        <begin position="18"/>
        <end position="364"/>
    </location>
</feature>
<dbReference type="Proteomes" id="UP000596742">
    <property type="component" value="Unassembled WGS sequence"/>
</dbReference>
<evidence type="ECO:0000256" key="2">
    <source>
        <dbReference type="SAM" id="SignalP"/>
    </source>
</evidence>
<feature type="compositionally biased region" description="Low complexity" evidence="1">
    <location>
        <begin position="321"/>
        <end position="332"/>
    </location>
</feature>
<feature type="signal peptide" evidence="2">
    <location>
        <begin position="1"/>
        <end position="17"/>
    </location>
</feature>